<dbReference type="Pfam" id="PF12796">
    <property type="entry name" value="Ank_2"/>
    <property type="match status" value="1"/>
</dbReference>
<dbReference type="PANTHER" id="PTHR24153:SF8">
    <property type="entry name" value="FORKED, ISOFORM F"/>
    <property type="match status" value="1"/>
</dbReference>
<dbReference type="InterPro" id="IPR052420">
    <property type="entry name" value="Espin/Espin-like"/>
</dbReference>
<dbReference type="SUPFAM" id="SSF48403">
    <property type="entry name" value="Ankyrin repeat"/>
    <property type="match status" value="1"/>
</dbReference>
<reference evidence="3" key="1">
    <citation type="submission" date="2021-01" db="EMBL/GenBank/DDBJ databases">
        <authorList>
            <person name="Corre E."/>
            <person name="Pelletier E."/>
            <person name="Niang G."/>
            <person name="Scheremetjew M."/>
            <person name="Finn R."/>
            <person name="Kale V."/>
            <person name="Holt S."/>
            <person name="Cochrane G."/>
            <person name="Meng A."/>
            <person name="Brown T."/>
            <person name="Cohen L."/>
        </authorList>
    </citation>
    <scope>NUCLEOTIDE SEQUENCE</scope>
    <source>
        <strain evidence="3">GSO104</strain>
    </source>
</reference>
<dbReference type="InterPro" id="IPR002110">
    <property type="entry name" value="Ankyrin_rpt"/>
</dbReference>
<dbReference type="EMBL" id="HBNS01047597">
    <property type="protein sequence ID" value="CAE4648397.1"/>
    <property type="molecule type" value="Transcribed_RNA"/>
</dbReference>
<dbReference type="GO" id="GO:0005737">
    <property type="term" value="C:cytoplasm"/>
    <property type="evidence" value="ECO:0007669"/>
    <property type="project" value="TreeGrafter"/>
</dbReference>
<protein>
    <submittedName>
        <fullName evidence="3">Uncharacterized protein</fullName>
    </submittedName>
</protein>
<dbReference type="SMART" id="SM00248">
    <property type="entry name" value="ANK"/>
    <property type="match status" value="4"/>
</dbReference>
<keyword evidence="2" id="KW-0040">ANK repeat</keyword>
<dbReference type="Pfam" id="PF13637">
    <property type="entry name" value="Ank_4"/>
    <property type="match status" value="1"/>
</dbReference>
<evidence type="ECO:0000256" key="1">
    <source>
        <dbReference type="ARBA" id="ARBA00022737"/>
    </source>
</evidence>
<dbReference type="GO" id="GO:0051017">
    <property type="term" value="P:actin filament bundle assembly"/>
    <property type="evidence" value="ECO:0007669"/>
    <property type="project" value="TreeGrafter"/>
</dbReference>
<sequence length="405" mass="46148">MSDTRAIRIRHVHIGPRCDELQSLLFFDHKHEEDDEELELLQNEDIKMDNEAIMRVVQKEPMAACSRFYQCKCVQSVFGCSPIYLAMQHQAPLDVIKTLYRANPGAIMERYNNTETLLHIACRKYRESPELISFLLEECFAAIYARDADGQLPLHSACWGGASIEIVSLLLEKYPAAAQEEDSYGIIPARGACGSDASVEILSLLLENYTSVVGTTDHHGYKMLIKASADHAPLDVILFLLEKFPEAAEMDKEGLTPLHFACMTYAPLYVLKSLLKYAPHAVTKQADDTGHTPIDYWDRVQSYDTRSIYDEGKMILSGIWCLVDNNHDDDYKTSAVKKVVDDFIEIMWWDGVALVFNLFPQGVQQCLKDFPITVSPSVLHMMGRRCKIWTMWHMIKERQDLLKTV</sequence>
<evidence type="ECO:0000256" key="2">
    <source>
        <dbReference type="ARBA" id="ARBA00023043"/>
    </source>
</evidence>
<dbReference type="GO" id="GO:0051015">
    <property type="term" value="F:actin filament binding"/>
    <property type="evidence" value="ECO:0007669"/>
    <property type="project" value="TreeGrafter"/>
</dbReference>
<keyword evidence="1" id="KW-0677">Repeat</keyword>
<dbReference type="Gene3D" id="1.25.40.20">
    <property type="entry name" value="Ankyrin repeat-containing domain"/>
    <property type="match status" value="2"/>
</dbReference>
<accession>A0A7S4SKP4</accession>
<dbReference type="InterPro" id="IPR036770">
    <property type="entry name" value="Ankyrin_rpt-contain_sf"/>
</dbReference>
<organism evidence="3">
    <name type="scientific">Ditylum brightwellii</name>
    <dbReference type="NCBI Taxonomy" id="49249"/>
    <lineage>
        <taxon>Eukaryota</taxon>
        <taxon>Sar</taxon>
        <taxon>Stramenopiles</taxon>
        <taxon>Ochrophyta</taxon>
        <taxon>Bacillariophyta</taxon>
        <taxon>Mediophyceae</taxon>
        <taxon>Lithodesmiophycidae</taxon>
        <taxon>Lithodesmiales</taxon>
        <taxon>Lithodesmiaceae</taxon>
        <taxon>Ditylum</taxon>
    </lineage>
</organism>
<evidence type="ECO:0000313" key="3">
    <source>
        <dbReference type="EMBL" id="CAE4648397.1"/>
    </source>
</evidence>
<dbReference type="PANTHER" id="PTHR24153">
    <property type="entry name" value="ESPIN"/>
    <property type="match status" value="1"/>
</dbReference>
<proteinExistence type="predicted"/>
<dbReference type="AlphaFoldDB" id="A0A7S4SKP4"/>
<gene>
    <name evidence="3" type="ORF">DBRI00130_LOCUS36699</name>
</gene>
<name>A0A7S4SKP4_9STRA</name>